<dbReference type="SUPFAM" id="SSF52166">
    <property type="entry name" value="Ribosomal protein L4"/>
    <property type="match status" value="1"/>
</dbReference>
<dbReference type="InterPro" id="IPR023574">
    <property type="entry name" value="Ribosomal_uL4_dom_sf"/>
</dbReference>
<feature type="region of interest" description="Disordered" evidence="6">
    <location>
        <begin position="45"/>
        <end position="78"/>
    </location>
</feature>
<dbReference type="STRING" id="1393122.SAMN05660895_0488"/>
<keyword evidence="5" id="KW-0699">rRNA-binding</keyword>
<dbReference type="Gene3D" id="3.40.1370.10">
    <property type="match status" value="1"/>
</dbReference>
<keyword evidence="5" id="KW-0694">RNA-binding</keyword>
<evidence type="ECO:0000256" key="3">
    <source>
        <dbReference type="ARBA" id="ARBA00023274"/>
    </source>
</evidence>
<evidence type="ECO:0000256" key="1">
    <source>
        <dbReference type="ARBA" id="ARBA00010528"/>
    </source>
</evidence>
<dbReference type="OrthoDB" id="9803201at2"/>
<dbReference type="Pfam" id="PF00573">
    <property type="entry name" value="Ribosomal_L4"/>
    <property type="match status" value="1"/>
</dbReference>
<comment type="function">
    <text evidence="5">One of the primary rRNA binding proteins, this protein initially binds near the 5'-end of the 23S rRNA. It is important during the early stages of 50S assembly. It makes multiple contacts with different domains of the 23S rRNA in the assembled 50S subunit and ribosome.</text>
</comment>
<keyword evidence="2 5" id="KW-0689">Ribosomal protein</keyword>
<evidence type="ECO:0000256" key="2">
    <source>
        <dbReference type="ARBA" id="ARBA00022980"/>
    </source>
</evidence>
<evidence type="ECO:0000313" key="8">
    <source>
        <dbReference type="Proteomes" id="UP000199537"/>
    </source>
</evidence>
<evidence type="ECO:0000256" key="6">
    <source>
        <dbReference type="SAM" id="MobiDB-lite"/>
    </source>
</evidence>
<keyword evidence="8" id="KW-1185">Reference proteome</keyword>
<evidence type="ECO:0000256" key="4">
    <source>
        <dbReference type="ARBA" id="ARBA00035244"/>
    </source>
</evidence>
<dbReference type="AlphaFoldDB" id="A0A1I7N3I0"/>
<dbReference type="PANTHER" id="PTHR10746">
    <property type="entry name" value="50S RIBOSOMAL PROTEIN L4"/>
    <property type="match status" value="1"/>
</dbReference>
<sequence length="215" mass="24166">MQLEVFNIAGEKTGRTVELPDQIFQAKPHQHVLYLAVKQYLAAQRQGTHKTKTRNEVKGSTRKLHRQKGTGGSRKGSIRNPLFRGGGTVFGPQPRDYSIKLNKKEKDLARVSALSVKASEQAIRIVEDFSIQPPKTKQFVSVLKALGIDPEWKKVLFVTPEYQESIFLSFRNVPTVNGLAFKDLNAYDILNANYLVFTEQAARLFQEAAEPVPAQ</sequence>
<reference evidence="8" key="1">
    <citation type="submission" date="2016-10" db="EMBL/GenBank/DDBJ databases">
        <authorList>
            <person name="Varghese N."/>
            <person name="Submissions S."/>
        </authorList>
    </citation>
    <scope>NUCLEOTIDE SEQUENCE [LARGE SCALE GENOMIC DNA]</scope>
    <source>
        <strain evidence="8">DSM 14807</strain>
    </source>
</reference>
<dbReference type="NCBIfam" id="TIGR03953">
    <property type="entry name" value="rplD_bact"/>
    <property type="match status" value="1"/>
</dbReference>
<dbReference type="Proteomes" id="UP000199537">
    <property type="component" value="Unassembled WGS sequence"/>
</dbReference>
<proteinExistence type="inferred from homology"/>
<name>A0A1I7N3I0_9BACT</name>
<dbReference type="RefSeq" id="WP_092457230.1">
    <property type="nucleotide sequence ID" value="NZ_FPCJ01000001.1"/>
</dbReference>
<evidence type="ECO:0000256" key="5">
    <source>
        <dbReference type="HAMAP-Rule" id="MF_01328"/>
    </source>
</evidence>
<comment type="similarity">
    <text evidence="1 5">Belongs to the universal ribosomal protein uL4 family.</text>
</comment>
<comment type="subunit">
    <text evidence="5">Part of the 50S ribosomal subunit.</text>
</comment>
<comment type="function">
    <text evidence="5">Forms part of the polypeptide exit tunnel.</text>
</comment>
<gene>
    <name evidence="5" type="primary">rplD</name>
    <name evidence="7" type="ORF">SAMN05660895_0488</name>
</gene>
<dbReference type="GO" id="GO:1990904">
    <property type="term" value="C:ribonucleoprotein complex"/>
    <property type="evidence" value="ECO:0007669"/>
    <property type="project" value="UniProtKB-KW"/>
</dbReference>
<dbReference type="GO" id="GO:0005840">
    <property type="term" value="C:ribosome"/>
    <property type="evidence" value="ECO:0007669"/>
    <property type="project" value="UniProtKB-KW"/>
</dbReference>
<accession>A0A1I7N3I0</accession>
<keyword evidence="3 5" id="KW-0687">Ribonucleoprotein</keyword>
<dbReference type="EMBL" id="FPCJ01000001">
    <property type="protein sequence ID" value="SFV29143.1"/>
    <property type="molecule type" value="Genomic_DNA"/>
</dbReference>
<dbReference type="GO" id="GO:0003735">
    <property type="term" value="F:structural constituent of ribosome"/>
    <property type="evidence" value="ECO:0007669"/>
    <property type="project" value="InterPro"/>
</dbReference>
<dbReference type="InterPro" id="IPR002136">
    <property type="entry name" value="Ribosomal_uL4"/>
</dbReference>
<evidence type="ECO:0000313" key="7">
    <source>
        <dbReference type="EMBL" id="SFV29143.1"/>
    </source>
</evidence>
<dbReference type="GO" id="GO:0019843">
    <property type="term" value="F:rRNA binding"/>
    <property type="evidence" value="ECO:0007669"/>
    <property type="project" value="UniProtKB-UniRule"/>
</dbReference>
<dbReference type="InterPro" id="IPR013005">
    <property type="entry name" value="Ribosomal_uL4-like"/>
</dbReference>
<dbReference type="PANTHER" id="PTHR10746:SF6">
    <property type="entry name" value="LARGE RIBOSOMAL SUBUNIT PROTEIN UL4M"/>
    <property type="match status" value="1"/>
</dbReference>
<dbReference type="GO" id="GO:0006412">
    <property type="term" value="P:translation"/>
    <property type="evidence" value="ECO:0007669"/>
    <property type="project" value="UniProtKB-UniRule"/>
</dbReference>
<protein>
    <recommendedName>
        <fullName evidence="4 5">Large ribosomal subunit protein uL4</fullName>
    </recommendedName>
</protein>
<organism evidence="7 8">
    <name type="scientific">Thermoflavifilum thermophilum</name>
    <dbReference type="NCBI Taxonomy" id="1393122"/>
    <lineage>
        <taxon>Bacteria</taxon>
        <taxon>Pseudomonadati</taxon>
        <taxon>Bacteroidota</taxon>
        <taxon>Chitinophagia</taxon>
        <taxon>Chitinophagales</taxon>
        <taxon>Chitinophagaceae</taxon>
        <taxon>Thermoflavifilum</taxon>
    </lineage>
</organism>
<dbReference type="HAMAP" id="MF_01328_B">
    <property type="entry name" value="Ribosomal_uL4_B"/>
    <property type="match status" value="1"/>
</dbReference>